<dbReference type="InterPro" id="IPR024079">
    <property type="entry name" value="MetalloPept_cat_dom_sf"/>
</dbReference>
<dbReference type="Proteomes" id="UP000038045">
    <property type="component" value="Unplaced"/>
</dbReference>
<keyword evidence="1" id="KW-1133">Transmembrane helix</keyword>
<dbReference type="Gene3D" id="3.40.390.10">
    <property type="entry name" value="Collagenase (Catalytic Domain)"/>
    <property type="match status" value="1"/>
</dbReference>
<keyword evidence="1" id="KW-0812">Transmembrane</keyword>
<feature type="transmembrane region" description="Helical" evidence="1">
    <location>
        <begin position="46"/>
        <end position="70"/>
    </location>
</feature>
<dbReference type="AlphaFoldDB" id="A0A0N5A354"/>
<accession>A0A0N5A354</accession>
<dbReference type="SUPFAM" id="SSF55486">
    <property type="entry name" value="Metalloproteases ('zincins'), catalytic domain"/>
    <property type="match status" value="1"/>
</dbReference>
<sequence length="731" mass="85071">MGRNNLVADTSSNIPYLKLNEKIEYDKKADFQKFIIKKKSKSSKCVFGFQIFFALVAFTMIVAYFTIYVIHPFQYLIKNHYTKDKLIVDEKKKLYLSDIFEPKKNDLTCDPISDFKCKLNGDEAFWRNTTVMLKKYLHEKKAKDIALKETVRLVFDKCLEQTMIPDNKVKHIKQSLNSVHKATDIAFYLSEEPILMNKIYSRNVVSDAIGILDRIFDSKILFSGKLVYSDNVSNNTGKKITSIKALYKISPVWENYDDSHKEDNLKKIIELLRTFGVGNKTFINIAAEGIQKIDQMLNDRLNGESTKNVLFDIKTAKERWSSIDFEAYFLRMTSGNIKSMAHVKSRTFQFIIKNVDFFDRLETLFATGAINQITLGNYVLYKFIVERMQMPGFTTETDCTRLIANSLPLLTLKIYNNELSNYEAEILEEIAEDHVEFTTEALEIVAASTNTFKISDKLSITQKIQNMRLLIGAPRWVFNENHLIKYHETLSISNEDEFNNIVYKLREFSLFKMQESLYREQPVDEYMYVHKKISANKIHYCPITNTLMIPSSALLSLKEQYDEMYPKNNLFNAKIAFQLAKLFTHYDNGYYAHRFLSKIGNKYGPVTKCMYDRFIDLTDIQHINDYEVEEATRYAAAIQIAYVVFKNIQNEEIGIGNDLSHKRPISREIKQKQSQNFFNEIISLYCDIPNEYLRGFTANSLIGFTPYQGAYDCFSTQKIGTCNLWTSFYKL</sequence>
<keyword evidence="2" id="KW-1185">Reference proteome</keyword>
<dbReference type="GO" id="GO:0008237">
    <property type="term" value="F:metallopeptidase activity"/>
    <property type="evidence" value="ECO:0007669"/>
    <property type="project" value="InterPro"/>
</dbReference>
<name>A0A0N5A354_PARTI</name>
<dbReference type="Gene3D" id="1.10.1380.10">
    <property type="entry name" value="Neutral endopeptidase , domain2"/>
    <property type="match status" value="1"/>
</dbReference>
<dbReference type="WBParaSite" id="PTRK_0001606400.1">
    <property type="protein sequence ID" value="PTRK_0001606400.1"/>
    <property type="gene ID" value="PTRK_0001606400"/>
</dbReference>
<evidence type="ECO:0000256" key="1">
    <source>
        <dbReference type="SAM" id="Phobius"/>
    </source>
</evidence>
<dbReference type="InterPro" id="IPR042089">
    <property type="entry name" value="Peptidase_M13_dom_2"/>
</dbReference>
<evidence type="ECO:0000313" key="3">
    <source>
        <dbReference type="WBParaSite" id="PTRK_0001606400.1"/>
    </source>
</evidence>
<organism evidence="2 3">
    <name type="scientific">Parastrongyloides trichosuri</name>
    <name type="common">Possum-specific nematode worm</name>
    <dbReference type="NCBI Taxonomy" id="131310"/>
    <lineage>
        <taxon>Eukaryota</taxon>
        <taxon>Metazoa</taxon>
        <taxon>Ecdysozoa</taxon>
        <taxon>Nematoda</taxon>
        <taxon>Chromadorea</taxon>
        <taxon>Rhabditida</taxon>
        <taxon>Tylenchina</taxon>
        <taxon>Panagrolaimomorpha</taxon>
        <taxon>Strongyloidoidea</taxon>
        <taxon>Strongyloididae</taxon>
        <taxon>Parastrongyloides</taxon>
    </lineage>
</organism>
<reference evidence="3" key="1">
    <citation type="submission" date="2017-02" db="UniProtKB">
        <authorList>
            <consortium name="WormBaseParasite"/>
        </authorList>
    </citation>
    <scope>IDENTIFICATION</scope>
</reference>
<protein>
    <submittedName>
        <fullName evidence="3">Peptidase_M13_N domain-containing protein</fullName>
    </submittedName>
</protein>
<keyword evidence="1" id="KW-0472">Membrane</keyword>
<evidence type="ECO:0000313" key="2">
    <source>
        <dbReference type="Proteomes" id="UP000038045"/>
    </source>
</evidence>
<proteinExistence type="predicted"/>